<sequence length="111" mass="12427">MSSRLVAKASRKFKYETQKPEGVRELSEKRRYGPLHLQTFEEERADGRCCTELGLRSDGVAPLLAGLAWVSRLGQSLRESASAYAAYQIHQPFFGWLTEPAGTLTDVTTSY</sequence>
<dbReference type="GeneID" id="27671913"/>
<dbReference type="RefSeq" id="XP_016587237.1">
    <property type="nucleotide sequence ID" value="XM_016736636.1"/>
</dbReference>
<dbReference type="VEuPathDB" id="FungiDB:SPSK_10079"/>
<proteinExistence type="predicted"/>
<reference evidence="1 2" key="2">
    <citation type="journal article" date="2015" name="Eukaryot. Cell">
        <title>Asexual propagation of a virulent clone complex in a human and feline outbreak of sporotrichosis.</title>
        <authorList>
            <person name="Teixeira Mde M."/>
            <person name="Rodrigues A.M."/>
            <person name="Tsui C.K."/>
            <person name="de Almeida L.G."/>
            <person name="Van Diepeningen A.D."/>
            <person name="van den Ende B.G."/>
            <person name="Fernandes G.F."/>
            <person name="Kano R."/>
            <person name="Hamelin R.C."/>
            <person name="Lopes-Bezerra L.M."/>
            <person name="Vasconcelos A.T."/>
            <person name="de Hoog S."/>
            <person name="de Camargo Z.P."/>
            <person name="Felipe M.S."/>
        </authorList>
    </citation>
    <scope>NUCLEOTIDE SEQUENCE [LARGE SCALE GENOMIC DNA]</scope>
    <source>
        <strain evidence="1 2">1099-18</strain>
    </source>
</reference>
<dbReference type="EMBL" id="AXCR01000007">
    <property type="protein sequence ID" value="KJR84561.1"/>
    <property type="molecule type" value="Genomic_DNA"/>
</dbReference>
<reference evidence="1 2" key="1">
    <citation type="journal article" date="2014" name="BMC Genomics">
        <title>Comparative genomics of the major fungal agents of human and animal Sporotrichosis: Sporothrix schenckii and Sporothrix brasiliensis.</title>
        <authorList>
            <person name="Teixeira M.M."/>
            <person name="de Almeida L.G."/>
            <person name="Kubitschek-Barreira P."/>
            <person name="Alves F.L."/>
            <person name="Kioshima E.S."/>
            <person name="Abadio A.K."/>
            <person name="Fernandes L."/>
            <person name="Derengowski L.S."/>
            <person name="Ferreira K.S."/>
            <person name="Souza R.C."/>
            <person name="Ruiz J.C."/>
            <person name="de Andrade N.C."/>
            <person name="Paes H.C."/>
            <person name="Nicola A.M."/>
            <person name="Albuquerque P."/>
            <person name="Gerber A.L."/>
            <person name="Martins V.P."/>
            <person name="Peconick L.D."/>
            <person name="Neto A.V."/>
            <person name="Chaucanez C.B."/>
            <person name="Silva P.A."/>
            <person name="Cunha O.L."/>
            <person name="de Oliveira F.F."/>
            <person name="dos Santos T.C."/>
            <person name="Barros A.L."/>
            <person name="Soares M.A."/>
            <person name="de Oliveira L.M."/>
            <person name="Marini M.M."/>
            <person name="Villalobos-Duno H."/>
            <person name="Cunha M.M."/>
            <person name="de Hoog S."/>
            <person name="da Silveira J.F."/>
            <person name="Henrissat B."/>
            <person name="Nino-Vega G.A."/>
            <person name="Cisalpino P.S."/>
            <person name="Mora-Montes H.M."/>
            <person name="Almeida S.R."/>
            <person name="Stajich J.E."/>
            <person name="Lopes-Bezerra L.M."/>
            <person name="Vasconcelos A.T."/>
            <person name="Felipe M.S."/>
        </authorList>
    </citation>
    <scope>NUCLEOTIDE SEQUENCE [LARGE SCALE GENOMIC DNA]</scope>
    <source>
        <strain evidence="1 2">1099-18</strain>
    </source>
</reference>
<dbReference type="Proteomes" id="UP000033710">
    <property type="component" value="Unassembled WGS sequence"/>
</dbReference>
<protein>
    <submittedName>
        <fullName evidence="1">Uncharacterized protein</fullName>
    </submittedName>
</protein>
<name>A0A0F2M8R7_SPOSC</name>
<evidence type="ECO:0000313" key="1">
    <source>
        <dbReference type="EMBL" id="KJR84561.1"/>
    </source>
</evidence>
<organism evidence="1 2">
    <name type="scientific">Sporothrix schenckii 1099-18</name>
    <dbReference type="NCBI Taxonomy" id="1397361"/>
    <lineage>
        <taxon>Eukaryota</taxon>
        <taxon>Fungi</taxon>
        <taxon>Dikarya</taxon>
        <taxon>Ascomycota</taxon>
        <taxon>Pezizomycotina</taxon>
        <taxon>Sordariomycetes</taxon>
        <taxon>Sordariomycetidae</taxon>
        <taxon>Ophiostomatales</taxon>
        <taxon>Ophiostomataceae</taxon>
        <taxon>Sporothrix</taxon>
    </lineage>
</organism>
<dbReference type="KEGG" id="ssck:SPSK_10079"/>
<comment type="caution">
    <text evidence="1">The sequence shown here is derived from an EMBL/GenBank/DDBJ whole genome shotgun (WGS) entry which is preliminary data.</text>
</comment>
<dbReference type="AlphaFoldDB" id="A0A0F2M8R7"/>
<gene>
    <name evidence="1" type="ORF">SPSK_10079</name>
</gene>
<evidence type="ECO:0000313" key="2">
    <source>
        <dbReference type="Proteomes" id="UP000033710"/>
    </source>
</evidence>
<accession>A0A0F2M8R7</accession>